<dbReference type="Proteomes" id="UP001321473">
    <property type="component" value="Unassembled WGS sequence"/>
</dbReference>
<evidence type="ECO:0000256" key="1">
    <source>
        <dbReference type="ARBA" id="ARBA00004141"/>
    </source>
</evidence>
<evidence type="ECO:0008006" key="16">
    <source>
        <dbReference type="Google" id="ProtNLM"/>
    </source>
</evidence>
<evidence type="ECO:0000256" key="4">
    <source>
        <dbReference type="ARBA" id="ARBA00022461"/>
    </source>
</evidence>
<evidence type="ECO:0000256" key="10">
    <source>
        <dbReference type="ARBA" id="ARBA00023201"/>
    </source>
</evidence>
<keyword evidence="6" id="KW-1133">Transmembrane helix</keyword>
<reference evidence="14 15" key="1">
    <citation type="journal article" date="2023" name="Arcadia Sci">
        <title>De novo assembly of a long-read Amblyomma americanum tick genome.</title>
        <authorList>
            <person name="Chou S."/>
            <person name="Poskanzer K.E."/>
            <person name="Rollins M."/>
            <person name="Thuy-Boun P.S."/>
        </authorList>
    </citation>
    <scope>NUCLEOTIDE SEQUENCE [LARGE SCALE GENOMIC DNA]</scope>
    <source>
        <strain evidence="14">F_SG_1</strain>
        <tissue evidence="14">Salivary glands</tissue>
    </source>
</reference>
<feature type="chain" id="PRO_5042847398" description="Secreted protein" evidence="13">
    <location>
        <begin position="30"/>
        <end position="105"/>
    </location>
</feature>
<comment type="caution">
    <text evidence="14">The sequence shown here is derived from an EMBL/GenBank/DDBJ whole genome shotgun (WGS) entry which is preliminary data.</text>
</comment>
<dbReference type="Pfam" id="PF00858">
    <property type="entry name" value="ASC"/>
    <property type="match status" value="1"/>
</dbReference>
<evidence type="ECO:0000256" key="2">
    <source>
        <dbReference type="ARBA" id="ARBA00007193"/>
    </source>
</evidence>
<keyword evidence="13" id="KW-0732">Signal</keyword>
<comment type="similarity">
    <text evidence="2 12">Belongs to the amiloride-sensitive sodium channel (TC 1.A.6) family.</text>
</comment>
<evidence type="ECO:0000256" key="13">
    <source>
        <dbReference type="SAM" id="SignalP"/>
    </source>
</evidence>
<evidence type="ECO:0000256" key="11">
    <source>
        <dbReference type="ARBA" id="ARBA00023303"/>
    </source>
</evidence>
<feature type="signal peptide" evidence="13">
    <location>
        <begin position="1"/>
        <end position="29"/>
    </location>
</feature>
<name>A0AAQ4EHJ6_AMBAM</name>
<dbReference type="EMBL" id="JARKHS020015660">
    <property type="protein sequence ID" value="KAK8774247.1"/>
    <property type="molecule type" value="Genomic_DNA"/>
</dbReference>
<evidence type="ECO:0000256" key="6">
    <source>
        <dbReference type="ARBA" id="ARBA00022989"/>
    </source>
</evidence>
<organism evidence="14 15">
    <name type="scientific">Amblyomma americanum</name>
    <name type="common">Lone star tick</name>
    <dbReference type="NCBI Taxonomy" id="6943"/>
    <lineage>
        <taxon>Eukaryota</taxon>
        <taxon>Metazoa</taxon>
        <taxon>Ecdysozoa</taxon>
        <taxon>Arthropoda</taxon>
        <taxon>Chelicerata</taxon>
        <taxon>Arachnida</taxon>
        <taxon>Acari</taxon>
        <taxon>Parasitiformes</taxon>
        <taxon>Ixodida</taxon>
        <taxon>Ixodoidea</taxon>
        <taxon>Ixodidae</taxon>
        <taxon>Amblyomminae</taxon>
        <taxon>Amblyomma</taxon>
    </lineage>
</organism>
<evidence type="ECO:0000313" key="14">
    <source>
        <dbReference type="EMBL" id="KAK8774247.1"/>
    </source>
</evidence>
<gene>
    <name evidence="14" type="ORF">V5799_011220</name>
</gene>
<dbReference type="InterPro" id="IPR001873">
    <property type="entry name" value="ENaC"/>
</dbReference>
<evidence type="ECO:0000256" key="5">
    <source>
        <dbReference type="ARBA" id="ARBA00022692"/>
    </source>
</evidence>
<evidence type="ECO:0000256" key="7">
    <source>
        <dbReference type="ARBA" id="ARBA00023053"/>
    </source>
</evidence>
<comment type="subcellular location">
    <subcellularLocation>
        <location evidence="1">Membrane</location>
        <topology evidence="1">Multi-pass membrane protein</topology>
    </subcellularLocation>
</comment>
<evidence type="ECO:0000256" key="9">
    <source>
        <dbReference type="ARBA" id="ARBA00023136"/>
    </source>
</evidence>
<proteinExistence type="inferred from homology"/>
<keyword evidence="4 12" id="KW-0894">Sodium channel</keyword>
<evidence type="ECO:0000256" key="3">
    <source>
        <dbReference type="ARBA" id="ARBA00022448"/>
    </source>
</evidence>
<keyword evidence="11 12" id="KW-0407">Ion channel</keyword>
<dbReference type="GO" id="GO:0015280">
    <property type="term" value="F:ligand-gated sodium channel activity"/>
    <property type="evidence" value="ECO:0007669"/>
    <property type="project" value="TreeGrafter"/>
</dbReference>
<keyword evidence="10 12" id="KW-0739">Sodium transport</keyword>
<evidence type="ECO:0000313" key="15">
    <source>
        <dbReference type="Proteomes" id="UP001321473"/>
    </source>
</evidence>
<evidence type="ECO:0000256" key="8">
    <source>
        <dbReference type="ARBA" id="ARBA00023065"/>
    </source>
</evidence>
<sequence>MCRLRRLCWLLVWSALATLMVHDLGAVVADYLRFEDIVTLSVYEPAWATFPAVTVCNLNRVRKSALCNRDLPPTKGPNAAIFRWRRILCNTTDRDVAVRERTLFL</sequence>
<protein>
    <recommendedName>
        <fullName evidence="16">Secreted protein</fullName>
    </recommendedName>
</protein>
<dbReference type="PANTHER" id="PTHR11690">
    <property type="entry name" value="AMILORIDE-SENSITIVE SODIUM CHANNEL-RELATED"/>
    <property type="match status" value="1"/>
</dbReference>
<keyword evidence="7" id="KW-0915">Sodium</keyword>
<dbReference type="PANTHER" id="PTHR11690:SF248">
    <property type="entry name" value="PICKPOCKET 17, ISOFORM A"/>
    <property type="match status" value="1"/>
</dbReference>
<keyword evidence="9" id="KW-0472">Membrane</keyword>
<keyword evidence="5 12" id="KW-0812">Transmembrane</keyword>
<accession>A0AAQ4EHJ6</accession>
<evidence type="ECO:0000256" key="12">
    <source>
        <dbReference type="RuleBase" id="RU000679"/>
    </source>
</evidence>
<keyword evidence="8 12" id="KW-0406">Ion transport</keyword>
<keyword evidence="15" id="KW-1185">Reference proteome</keyword>
<dbReference type="GO" id="GO:0005886">
    <property type="term" value="C:plasma membrane"/>
    <property type="evidence" value="ECO:0007669"/>
    <property type="project" value="TreeGrafter"/>
</dbReference>
<dbReference type="AlphaFoldDB" id="A0AAQ4EHJ6"/>
<keyword evidence="3 12" id="KW-0813">Transport</keyword>